<name>A0A644ZWU9_9ZZZZ</name>
<reference evidence="1" key="1">
    <citation type="submission" date="2019-08" db="EMBL/GenBank/DDBJ databases">
        <authorList>
            <person name="Kucharzyk K."/>
            <person name="Murdoch R.W."/>
            <person name="Higgins S."/>
            <person name="Loffler F."/>
        </authorList>
    </citation>
    <scope>NUCLEOTIDE SEQUENCE</scope>
</reference>
<sequence>MVFTILKIVFAGIGFVSDDFLNLHPVFYGLFHQAFQLGGICFLAGGNLDGGDQPLIGHGKMVFVAEETAVFTFMACLCLRVIAGLNVVDLVILQHFRYVIPQFPGSLAFQPLLKDFHQHFGITDFFLKFCGLRGLLRKILGQFRLRFVDFLPQRLR</sequence>
<evidence type="ECO:0000313" key="1">
    <source>
        <dbReference type="EMBL" id="MPM45439.1"/>
    </source>
</evidence>
<protein>
    <submittedName>
        <fullName evidence="1">Uncharacterized protein</fullName>
    </submittedName>
</protein>
<comment type="caution">
    <text evidence="1">The sequence shown here is derived from an EMBL/GenBank/DDBJ whole genome shotgun (WGS) entry which is preliminary data.</text>
</comment>
<organism evidence="1">
    <name type="scientific">bioreactor metagenome</name>
    <dbReference type="NCBI Taxonomy" id="1076179"/>
    <lineage>
        <taxon>unclassified sequences</taxon>
        <taxon>metagenomes</taxon>
        <taxon>ecological metagenomes</taxon>
    </lineage>
</organism>
<proteinExistence type="predicted"/>
<dbReference type="EMBL" id="VSSQ01010875">
    <property type="protein sequence ID" value="MPM45439.1"/>
    <property type="molecule type" value="Genomic_DNA"/>
</dbReference>
<accession>A0A644ZWU9</accession>
<gene>
    <name evidence="1" type="ORF">SDC9_92126</name>
</gene>
<dbReference type="AlphaFoldDB" id="A0A644ZWU9"/>